<organism evidence="7 8">
    <name type="scientific">Gemmata algarum</name>
    <dbReference type="NCBI Taxonomy" id="2975278"/>
    <lineage>
        <taxon>Bacteria</taxon>
        <taxon>Pseudomonadati</taxon>
        <taxon>Planctomycetota</taxon>
        <taxon>Planctomycetia</taxon>
        <taxon>Gemmatales</taxon>
        <taxon>Gemmataceae</taxon>
        <taxon>Gemmata</taxon>
    </lineage>
</organism>
<evidence type="ECO:0000256" key="3">
    <source>
        <dbReference type="ARBA" id="ARBA00022603"/>
    </source>
</evidence>
<dbReference type="Pfam" id="PF01739">
    <property type="entry name" value="CheR"/>
    <property type="match status" value="1"/>
</dbReference>
<dbReference type="PRINTS" id="PR00996">
    <property type="entry name" value="CHERMTFRASE"/>
</dbReference>
<gene>
    <name evidence="7" type="ORF">R5W23_006281</name>
</gene>
<dbReference type="Proteomes" id="UP001272242">
    <property type="component" value="Unassembled WGS sequence"/>
</dbReference>
<name>A0ABU5ESL2_9BACT</name>
<keyword evidence="5" id="KW-0949">S-adenosyl-L-methionine</keyword>
<evidence type="ECO:0000256" key="2">
    <source>
        <dbReference type="ARBA" id="ARBA00012534"/>
    </source>
</evidence>
<dbReference type="InterPro" id="IPR036804">
    <property type="entry name" value="CheR_N_sf"/>
</dbReference>
<sequence>MDLPQEEFALIRDLIYDRTGLMFEDKKRPFLAPRVARRVRAARCDGPRDYYHLLRYGDPDGREFQELVDQVTTNETYFFRDYPQLECFANEVLPQVAEQKRRAGEYALSVWSACCSTGDEAYTLAIILTACLDDFKRWDVRLLGTDIDTKVLAEARKAEYPRRNVKDVAPEYLERYFVPVRDGYRVADPIRKMVAFERLNLMDADRMGRQRGFDFVFCRNALIYFDDASRRRVLGGFHEALRPGGFVFLGHSESVGRITRAFEAVQFADGGVVYRKPGGRRLPTGAGA</sequence>
<evidence type="ECO:0000256" key="5">
    <source>
        <dbReference type="ARBA" id="ARBA00022691"/>
    </source>
</evidence>
<keyword evidence="8" id="KW-1185">Reference proteome</keyword>
<evidence type="ECO:0000313" key="7">
    <source>
        <dbReference type="EMBL" id="MDY3557944.1"/>
    </source>
</evidence>
<dbReference type="PROSITE" id="PS50123">
    <property type="entry name" value="CHER"/>
    <property type="match status" value="1"/>
</dbReference>
<dbReference type="InterPro" id="IPR022642">
    <property type="entry name" value="CheR_C"/>
</dbReference>
<keyword evidence="3" id="KW-0489">Methyltransferase</keyword>
<dbReference type="SUPFAM" id="SSF47757">
    <property type="entry name" value="Chemotaxis receptor methyltransferase CheR, N-terminal domain"/>
    <property type="match status" value="1"/>
</dbReference>
<dbReference type="Pfam" id="PF03705">
    <property type="entry name" value="CheR_N"/>
    <property type="match status" value="1"/>
</dbReference>
<dbReference type="SMART" id="SM00138">
    <property type="entry name" value="MeTrc"/>
    <property type="match status" value="1"/>
</dbReference>
<protein>
    <recommendedName>
        <fullName evidence="2">protein-glutamate O-methyltransferase</fullName>
        <ecNumber evidence="2">2.1.1.80</ecNumber>
    </recommendedName>
</protein>
<dbReference type="SUPFAM" id="SSF53335">
    <property type="entry name" value="S-adenosyl-L-methionine-dependent methyltransferases"/>
    <property type="match status" value="1"/>
</dbReference>
<feature type="domain" description="CheR-type methyltransferase" evidence="6">
    <location>
        <begin position="1"/>
        <end position="279"/>
    </location>
</feature>
<dbReference type="Gene3D" id="1.10.155.10">
    <property type="entry name" value="Chemotaxis receptor methyltransferase CheR, N-terminal domain"/>
    <property type="match status" value="1"/>
</dbReference>
<accession>A0ABU5ESL2</accession>
<dbReference type="InterPro" id="IPR050903">
    <property type="entry name" value="Bact_Chemotaxis_MeTrfase"/>
</dbReference>
<dbReference type="Gene3D" id="3.40.50.150">
    <property type="entry name" value="Vaccinia Virus protein VP39"/>
    <property type="match status" value="1"/>
</dbReference>
<dbReference type="PIRSF" id="PIRSF000410">
    <property type="entry name" value="CheR"/>
    <property type="match status" value="1"/>
</dbReference>
<dbReference type="InterPro" id="IPR000780">
    <property type="entry name" value="CheR_MeTrfase"/>
</dbReference>
<dbReference type="RefSeq" id="WP_261189480.1">
    <property type="nucleotide sequence ID" value="NZ_JAXBLV010000008.1"/>
</dbReference>
<dbReference type="InterPro" id="IPR026024">
    <property type="entry name" value="Chemotaxis_MeTrfase_CheR"/>
</dbReference>
<dbReference type="PANTHER" id="PTHR24422">
    <property type="entry name" value="CHEMOTAXIS PROTEIN METHYLTRANSFERASE"/>
    <property type="match status" value="1"/>
</dbReference>
<evidence type="ECO:0000259" key="6">
    <source>
        <dbReference type="PROSITE" id="PS50123"/>
    </source>
</evidence>
<proteinExistence type="predicted"/>
<comment type="caution">
    <text evidence="7">The sequence shown here is derived from an EMBL/GenBank/DDBJ whole genome shotgun (WGS) entry which is preliminary data.</text>
</comment>
<evidence type="ECO:0000256" key="1">
    <source>
        <dbReference type="ARBA" id="ARBA00001541"/>
    </source>
</evidence>
<dbReference type="EMBL" id="JAXBLV010000008">
    <property type="protein sequence ID" value="MDY3557944.1"/>
    <property type="molecule type" value="Genomic_DNA"/>
</dbReference>
<dbReference type="EC" id="2.1.1.80" evidence="2"/>
<keyword evidence="4" id="KW-0808">Transferase</keyword>
<evidence type="ECO:0000256" key="4">
    <source>
        <dbReference type="ARBA" id="ARBA00022679"/>
    </source>
</evidence>
<dbReference type="InterPro" id="IPR022641">
    <property type="entry name" value="CheR_N"/>
</dbReference>
<dbReference type="PANTHER" id="PTHR24422:SF10">
    <property type="entry name" value="CHEMOTAXIS PROTEIN METHYLTRANSFERASE 2"/>
    <property type="match status" value="1"/>
</dbReference>
<dbReference type="InterPro" id="IPR029063">
    <property type="entry name" value="SAM-dependent_MTases_sf"/>
</dbReference>
<comment type="catalytic activity">
    <reaction evidence="1">
        <text>L-glutamyl-[protein] + S-adenosyl-L-methionine = [protein]-L-glutamate 5-O-methyl ester + S-adenosyl-L-homocysteine</text>
        <dbReference type="Rhea" id="RHEA:24452"/>
        <dbReference type="Rhea" id="RHEA-COMP:10208"/>
        <dbReference type="Rhea" id="RHEA-COMP:10311"/>
        <dbReference type="ChEBI" id="CHEBI:29973"/>
        <dbReference type="ChEBI" id="CHEBI:57856"/>
        <dbReference type="ChEBI" id="CHEBI:59789"/>
        <dbReference type="ChEBI" id="CHEBI:82795"/>
        <dbReference type="EC" id="2.1.1.80"/>
    </reaction>
</comment>
<evidence type="ECO:0000313" key="8">
    <source>
        <dbReference type="Proteomes" id="UP001272242"/>
    </source>
</evidence>
<reference evidence="8" key="1">
    <citation type="journal article" date="2023" name="Mar. Drugs">
        <title>Gemmata algarum, a Novel Planctomycete Isolated from an Algal Mat, Displays Antimicrobial Activity.</title>
        <authorList>
            <person name="Kumar G."/>
            <person name="Kallscheuer N."/>
            <person name="Kashif M."/>
            <person name="Ahamad S."/>
            <person name="Jagadeeshwari U."/>
            <person name="Pannikurungottu S."/>
            <person name="Haufschild T."/>
            <person name="Kabuu M."/>
            <person name="Sasikala C."/>
            <person name="Jogler C."/>
            <person name="Ramana C."/>
        </authorList>
    </citation>
    <scope>NUCLEOTIDE SEQUENCE [LARGE SCALE GENOMIC DNA]</scope>
    <source>
        <strain evidence="8">JC673</strain>
    </source>
</reference>